<evidence type="ECO:0000256" key="2">
    <source>
        <dbReference type="ARBA" id="ARBA00004191"/>
    </source>
</evidence>
<dbReference type="AlphaFoldDB" id="A0A0J8WY72"/>
<dbReference type="EMBL" id="CTEF01000001">
    <property type="protein sequence ID" value="CQD12911.1"/>
    <property type="molecule type" value="Genomic_DNA"/>
</dbReference>
<dbReference type="InterPro" id="IPR029058">
    <property type="entry name" value="AB_hydrolase_fold"/>
</dbReference>
<dbReference type="Gene3D" id="3.40.50.1820">
    <property type="entry name" value="alpha/beta hydrolase"/>
    <property type="match status" value="1"/>
</dbReference>
<evidence type="ECO:0000256" key="5">
    <source>
        <dbReference type="ARBA" id="ARBA00071261"/>
    </source>
</evidence>
<reference evidence="8 10" key="2">
    <citation type="submission" date="2015-06" db="EMBL/GenBank/DDBJ databases">
        <title>Genome sequence of Mycobacterium conceptionense strain MLE.</title>
        <authorList>
            <person name="Greninger A.L."/>
            <person name="Cunningham G."/>
            <person name="Chiu C.Y."/>
            <person name="Miller S."/>
        </authorList>
    </citation>
    <scope>NUCLEOTIDE SEQUENCE [LARGE SCALE GENOMIC DNA]</scope>
    <source>
        <strain evidence="8 10">MLE</strain>
    </source>
</reference>
<comment type="catalytic activity">
    <reaction evidence="1">
        <text>Hydrolyzes glycerol monoesters of long-chain fatty acids.</text>
        <dbReference type="EC" id="3.1.1.23"/>
    </reaction>
</comment>
<dbReference type="RefSeq" id="WP_019349065.1">
    <property type="nucleotide sequence ID" value="NZ_AGSZ01000916.1"/>
</dbReference>
<evidence type="ECO:0000259" key="6">
    <source>
        <dbReference type="Pfam" id="PF12146"/>
    </source>
</evidence>
<dbReference type="FunFam" id="3.40.50.1820:FF:000117">
    <property type="entry name" value="Monoglyceride lipase, putative"/>
    <property type="match status" value="1"/>
</dbReference>
<dbReference type="PATRIC" id="fig|451644.5.peg.2536"/>
<reference evidence="7 11" key="1">
    <citation type="submission" date="2015-03" db="EMBL/GenBank/DDBJ databases">
        <authorList>
            <person name="Murphy D."/>
        </authorList>
    </citation>
    <scope>NUCLEOTIDE SEQUENCE [LARGE SCALE GENOMIC DNA]</scope>
    <source>
        <strain evidence="7 11">D16</strain>
    </source>
</reference>
<dbReference type="InterPro" id="IPR051044">
    <property type="entry name" value="MAG_DAG_Lipase"/>
</dbReference>
<feature type="domain" description="Serine aminopeptidase S33" evidence="6">
    <location>
        <begin position="28"/>
        <end position="263"/>
    </location>
</feature>
<keyword evidence="8" id="KW-0378">Hydrolase</keyword>
<accession>A0A0J8WY72</accession>
<comment type="subcellular location">
    <subcellularLocation>
        <location evidence="2">Secreted</location>
        <location evidence="2">Cell wall</location>
    </subcellularLocation>
</comment>
<dbReference type="InterPro" id="IPR000073">
    <property type="entry name" value="AB_hydrolase_1"/>
</dbReference>
<dbReference type="Proteomes" id="UP000193811">
    <property type="component" value="Unassembled WGS sequence"/>
</dbReference>
<evidence type="ECO:0000313" key="12">
    <source>
        <dbReference type="Proteomes" id="UP000193811"/>
    </source>
</evidence>
<dbReference type="InterPro" id="IPR022742">
    <property type="entry name" value="Hydrolase_4"/>
</dbReference>
<dbReference type="OrthoDB" id="9806902at2"/>
<reference evidence="9 12" key="3">
    <citation type="submission" date="2016-01" db="EMBL/GenBank/DDBJ databases">
        <title>The new phylogeny of the genus Mycobacterium.</title>
        <authorList>
            <person name="Tarcisio F."/>
            <person name="Conor M."/>
            <person name="Antonella G."/>
            <person name="Elisabetta G."/>
            <person name="Giulia F.S."/>
            <person name="Sara T."/>
            <person name="Anna F."/>
            <person name="Clotilde B."/>
            <person name="Roberto B."/>
            <person name="Veronica D.S."/>
            <person name="Fabio R."/>
            <person name="Monica P."/>
            <person name="Olivier J."/>
            <person name="Enrico T."/>
            <person name="Nicola S."/>
        </authorList>
    </citation>
    <scope>NUCLEOTIDE SEQUENCE [LARGE SCALE GENOMIC DNA]</scope>
    <source>
        <strain evidence="9 12">CCUG 50187</strain>
    </source>
</reference>
<evidence type="ECO:0000313" key="10">
    <source>
        <dbReference type="Proteomes" id="UP000037594"/>
    </source>
</evidence>
<evidence type="ECO:0000256" key="1">
    <source>
        <dbReference type="ARBA" id="ARBA00001613"/>
    </source>
</evidence>
<dbReference type="EMBL" id="LFOD01000009">
    <property type="protein sequence ID" value="KMV18079.1"/>
    <property type="molecule type" value="Genomic_DNA"/>
</dbReference>
<dbReference type="GO" id="GO:0047372">
    <property type="term" value="F:monoacylglycerol lipase activity"/>
    <property type="evidence" value="ECO:0007669"/>
    <property type="project" value="UniProtKB-EC"/>
</dbReference>
<evidence type="ECO:0000313" key="8">
    <source>
        <dbReference type="EMBL" id="KMV18079.1"/>
    </source>
</evidence>
<evidence type="ECO:0000313" key="9">
    <source>
        <dbReference type="EMBL" id="ORV20524.1"/>
    </source>
</evidence>
<keyword evidence="12" id="KW-1185">Reference proteome</keyword>
<name>A0A0J8WY72_9MYCO</name>
<dbReference type="Proteomes" id="UP000037594">
    <property type="component" value="Unassembled WGS sequence"/>
</dbReference>
<protein>
    <recommendedName>
        <fullName evidence="5">Monoacylglycerol lipase</fullName>
        <ecNumber evidence="4">3.1.1.23</ecNumber>
    </recommendedName>
</protein>
<evidence type="ECO:0000313" key="7">
    <source>
        <dbReference type="EMBL" id="CQD12911.1"/>
    </source>
</evidence>
<dbReference type="Pfam" id="PF12146">
    <property type="entry name" value="Hydrolase_4"/>
    <property type="match status" value="1"/>
</dbReference>
<evidence type="ECO:0000313" key="11">
    <source>
        <dbReference type="Proteomes" id="UP000182227"/>
    </source>
</evidence>
<proteinExistence type="inferred from homology"/>
<sequence>MTSTRSEQTFDGVGGVRIVYDVWTPDIAPRGVVVLSHGLGEHAGRYHHVAQRFGQAGLVVYALDHRGHGRSGGKRVYLRDMSEYVGDFHTLVGIAAAEYPSLPRLVLGHSMGGGIVFAYGVEYPDEYTAMVLSGPAVAAQAAVSPVLAAVAKVLGKLAPGLPVENLDADAVSRDPEVVAAYKADPLVWHGKVPAGIARALIIVGETMPRRASALTAPLLVVHGEMDRLVSAEGSRHLVECVGSADVHLKVYPGLFHEVFNEPEKELVLDDVTTWIETHL</sequence>
<dbReference type="PANTHER" id="PTHR11614">
    <property type="entry name" value="PHOSPHOLIPASE-RELATED"/>
    <property type="match status" value="1"/>
</dbReference>
<dbReference type="Proteomes" id="UP000182227">
    <property type="component" value="Unassembled WGS sequence"/>
</dbReference>
<organism evidence="8 10">
    <name type="scientific">Mycolicibacterium conceptionense</name>
    <dbReference type="NCBI Taxonomy" id="451644"/>
    <lineage>
        <taxon>Bacteria</taxon>
        <taxon>Bacillati</taxon>
        <taxon>Actinomycetota</taxon>
        <taxon>Actinomycetes</taxon>
        <taxon>Mycobacteriales</taxon>
        <taxon>Mycobacteriaceae</taxon>
        <taxon>Mycolicibacterium</taxon>
    </lineage>
</organism>
<dbReference type="EC" id="3.1.1.23" evidence="4"/>
<dbReference type="EMBL" id="LQOP01000035">
    <property type="protein sequence ID" value="ORV20524.1"/>
    <property type="molecule type" value="Genomic_DNA"/>
</dbReference>
<evidence type="ECO:0000256" key="4">
    <source>
        <dbReference type="ARBA" id="ARBA00013254"/>
    </source>
</evidence>
<evidence type="ECO:0000256" key="3">
    <source>
        <dbReference type="ARBA" id="ARBA00008645"/>
    </source>
</evidence>
<comment type="similarity">
    <text evidence="3">Belongs to the AB hydrolase superfamily.</text>
</comment>
<dbReference type="SUPFAM" id="SSF53474">
    <property type="entry name" value="alpha/beta-Hydrolases"/>
    <property type="match status" value="1"/>
</dbReference>
<dbReference type="GeneID" id="44300012"/>
<gene>
    <name evidence="8" type="ORF">ACT17_12240</name>
    <name evidence="9" type="ORF">AWB98_29075</name>
    <name evidence="7" type="ORF">BN970_02691</name>
</gene>
<dbReference type="PRINTS" id="PR00111">
    <property type="entry name" value="ABHYDROLASE"/>
</dbReference>